<dbReference type="EMBL" id="JADWDC010000008">
    <property type="protein sequence ID" value="MCC0176330.1"/>
    <property type="molecule type" value="Genomic_DNA"/>
</dbReference>
<keyword evidence="5" id="KW-1185">Reference proteome</keyword>
<dbReference type="InterPro" id="IPR052386">
    <property type="entry name" value="GPSM"/>
</dbReference>
<dbReference type="Proteomes" id="UP000729733">
    <property type="component" value="Unassembled WGS sequence"/>
</dbReference>
<gene>
    <name evidence="4" type="ORF">I4641_04980</name>
</gene>
<keyword evidence="3" id="KW-0677">Repeat</keyword>
<dbReference type="PANTHER" id="PTHR45954:SF1">
    <property type="entry name" value="LD33695P"/>
    <property type="match status" value="1"/>
</dbReference>
<dbReference type="InterPro" id="IPR011990">
    <property type="entry name" value="TPR-like_helical_dom_sf"/>
</dbReference>
<keyword evidence="2" id="KW-0963">Cytoplasm</keyword>
<comment type="caution">
    <text evidence="4">The sequence shown here is derived from an EMBL/GenBank/DDBJ whole genome shotgun (WGS) entry which is preliminary data.</text>
</comment>
<accession>A0A964BR76</accession>
<dbReference type="AlphaFoldDB" id="A0A964BR76"/>
<name>A0A964BR76_9CYAN</name>
<dbReference type="GO" id="GO:0005092">
    <property type="term" value="F:GDP-dissociation inhibitor activity"/>
    <property type="evidence" value="ECO:0007669"/>
    <property type="project" value="TreeGrafter"/>
</dbReference>
<dbReference type="SMART" id="SM00028">
    <property type="entry name" value="TPR"/>
    <property type="match status" value="4"/>
</dbReference>
<proteinExistence type="predicted"/>
<dbReference type="Gene3D" id="1.25.40.10">
    <property type="entry name" value="Tetratricopeptide repeat domain"/>
    <property type="match status" value="2"/>
</dbReference>
<evidence type="ECO:0000256" key="3">
    <source>
        <dbReference type="ARBA" id="ARBA00022737"/>
    </source>
</evidence>
<evidence type="ECO:0000256" key="2">
    <source>
        <dbReference type="ARBA" id="ARBA00022490"/>
    </source>
</evidence>
<protein>
    <recommendedName>
        <fullName evidence="6">Tetratricopeptide repeat protein</fullName>
    </recommendedName>
</protein>
<organism evidence="4 5">
    <name type="scientific">Waterburya agarophytonicola KI4</name>
    <dbReference type="NCBI Taxonomy" id="2874699"/>
    <lineage>
        <taxon>Bacteria</taxon>
        <taxon>Bacillati</taxon>
        <taxon>Cyanobacteriota</taxon>
        <taxon>Cyanophyceae</taxon>
        <taxon>Pleurocapsales</taxon>
        <taxon>Hyellaceae</taxon>
        <taxon>Waterburya</taxon>
        <taxon>Waterburya agarophytonicola</taxon>
    </lineage>
</organism>
<dbReference type="PANTHER" id="PTHR45954">
    <property type="entry name" value="LD33695P"/>
    <property type="match status" value="1"/>
</dbReference>
<comment type="subcellular location">
    <subcellularLocation>
        <location evidence="1">Cytoplasm</location>
    </subcellularLocation>
</comment>
<evidence type="ECO:0008006" key="6">
    <source>
        <dbReference type="Google" id="ProtNLM"/>
    </source>
</evidence>
<reference evidence="4" key="1">
    <citation type="journal article" date="2021" name="Antonie Van Leeuwenhoek">
        <title>Draft genome and description of Waterburya agarophytonicola gen. nov. sp. nov. (Pleurocapsales, Cyanobacteria): a seaweed symbiont.</title>
        <authorList>
            <person name="Bonthond G."/>
            <person name="Shalygin S."/>
            <person name="Bayer T."/>
            <person name="Weinberger F."/>
        </authorList>
    </citation>
    <scope>NUCLEOTIDE SEQUENCE</scope>
    <source>
        <strain evidence="4">KI4</strain>
    </source>
</reference>
<evidence type="ECO:0000313" key="4">
    <source>
        <dbReference type="EMBL" id="MCC0176330.1"/>
    </source>
</evidence>
<dbReference type="GO" id="GO:0005938">
    <property type="term" value="C:cell cortex"/>
    <property type="evidence" value="ECO:0007669"/>
    <property type="project" value="TreeGrafter"/>
</dbReference>
<evidence type="ECO:0000313" key="5">
    <source>
        <dbReference type="Proteomes" id="UP000729733"/>
    </source>
</evidence>
<dbReference type="InterPro" id="IPR019734">
    <property type="entry name" value="TPR_rpt"/>
</dbReference>
<dbReference type="GO" id="GO:0001965">
    <property type="term" value="F:G-protein alpha-subunit binding"/>
    <property type="evidence" value="ECO:0007669"/>
    <property type="project" value="TreeGrafter"/>
</dbReference>
<sequence length="612" mass="69317">MCVSESLSDRYFALIDQIVELTLQGKISSFERVYRMLLENIEIGTGEILERCLNQRIETTTAQLDTKLKAARVLRALETIEKQWLRWQAENQVDADINEIAQDILAVEPEDYFLAIVDAIDPNQDEPLSFDELNKLAESFKNAAMSQEDVNLAQDWRQLSLGITEGLKSFTALEGDLVSWMYGTASNFSGFGAEKPNPWRVWSKKVSSPLLKQLFLTLSQQQSARIFAQIASNLELRAWVELAIVLQYLERGLVNWYDKQPYDSKFGKELSYSTMLTFASIWGELWQVFVDIHPALADGCFLVMLQILRAFAQREDFPLYSGVFADFSGEYLQDTLDYFDEPLKQIEGTEEKARIMTLLGYSQRTIGAYEKAVAFHEEALEIAIEANDFACEIANLNHLSRANVNLKNYNEAINYSQRALIAARQVGNKLGEANASVNLGYAQVFAARQLESIDLENYTEAIRYLEQGVELASKQKDWQSQSFGYTSLGIAYVSLEQPTTAIAALEKGAELARYSRDVYLQGLSYSYLAEAHYGIEDRAAAITYGSLGMYLLHQINSIEWRQVAGLLSILQGQVGEEEFKRILGQGRSQIISLISVDGYDYLPQLLEEYKRN</sequence>
<dbReference type="SUPFAM" id="SSF48452">
    <property type="entry name" value="TPR-like"/>
    <property type="match status" value="1"/>
</dbReference>
<evidence type="ECO:0000256" key="1">
    <source>
        <dbReference type="ARBA" id="ARBA00004496"/>
    </source>
</evidence>